<evidence type="ECO:0000313" key="1">
    <source>
        <dbReference type="EMBL" id="KAH3858901.1"/>
    </source>
</evidence>
<gene>
    <name evidence="1" type="ORF">DPMN_101545</name>
</gene>
<accession>A0A9D4R8F3</accession>
<reference evidence="1" key="2">
    <citation type="submission" date="2020-11" db="EMBL/GenBank/DDBJ databases">
        <authorList>
            <person name="McCartney M.A."/>
            <person name="Auch B."/>
            <person name="Kono T."/>
            <person name="Mallez S."/>
            <person name="Becker A."/>
            <person name="Gohl D.M."/>
            <person name="Silverstein K.A.T."/>
            <person name="Koren S."/>
            <person name="Bechman K.B."/>
            <person name="Herman A."/>
            <person name="Abrahante J.E."/>
            <person name="Garbe J."/>
        </authorList>
    </citation>
    <scope>NUCLEOTIDE SEQUENCE</scope>
    <source>
        <strain evidence="1">Duluth1</strain>
        <tissue evidence="1">Whole animal</tissue>
    </source>
</reference>
<organism evidence="1 2">
    <name type="scientific">Dreissena polymorpha</name>
    <name type="common">Zebra mussel</name>
    <name type="synonym">Mytilus polymorpha</name>
    <dbReference type="NCBI Taxonomy" id="45954"/>
    <lineage>
        <taxon>Eukaryota</taxon>
        <taxon>Metazoa</taxon>
        <taxon>Spiralia</taxon>
        <taxon>Lophotrochozoa</taxon>
        <taxon>Mollusca</taxon>
        <taxon>Bivalvia</taxon>
        <taxon>Autobranchia</taxon>
        <taxon>Heteroconchia</taxon>
        <taxon>Euheterodonta</taxon>
        <taxon>Imparidentia</taxon>
        <taxon>Neoheterodontei</taxon>
        <taxon>Myida</taxon>
        <taxon>Dreissenoidea</taxon>
        <taxon>Dreissenidae</taxon>
        <taxon>Dreissena</taxon>
    </lineage>
</organism>
<comment type="caution">
    <text evidence="1">The sequence shown here is derived from an EMBL/GenBank/DDBJ whole genome shotgun (WGS) entry which is preliminary data.</text>
</comment>
<sequence>MQHYGRSNTSMGFIDCQCNTTGGLTQPQGLLTVNATLWRSHTVMGLIDCLCNTTEVTHSMGPFDCLCNTMEVTNSHGAY</sequence>
<dbReference type="EMBL" id="JAIWYP010000003">
    <property type="protein sequence ID" value="KAH3858901.1"/>
    <property type="molecule type" value="Genomic_DNA"/>
</dbReference>
<proteinExistence type="predicted"/>
<dbReference type="Proteomes" id="UP000828390">
    <property type="component" value="Unassembled WGS sequence"/>
</dbReference>
<evidence type="ECO:0000313" key="2">
    <source>
        <dbReference type="Proteomes" id="UP000828390"/>
    </source>
</evidence>
<protein>
    <submittedName>
        <fullName evidence="1">Uncharacterized protein</fullName>
    </submittedName>
</protein>
<dbReference type="AlphaFoldDB" id="A0A9D4R8F3"/>
<reference evidence="1" key="1">
    <citation type="journal article" date="2019" name="bioRxiv">
        <title>The Genome of the Zebra Mussel, Dreissena polymorpha: A Resource for Invasive Species Research.</title>
        <authorList>
            <person name="McCartney M.A."/>
            <person name="Auch B."/>
            <person name="Kono T."/>
            <person name="Mallez S."/>
            <person name="Zhang Y."/>
            <person name="Obille A."/>
            <person name="Becker A."/>
            <person name="Abrahante J.E."/>
            <person name="Garbe J."/>
            <person name="Badalamenti J.P."/>
            <person name="Herman A."/>
            <person name="Mangelson H."/>
            <person name="Liachko I."/>
            <person name="Sullivan S."/>
            <person name="Sone E.D."/>
            <person name="Koren S."/>
            <person name="Silverstein K.A.T."/>
            <person name="Beckman K.B."/>
            <person name="Gohl D.M."/>
        </authorList>
    </citation>
    <scope>NUCLEOTIDE SEQUENCE</scope>
    <source>
        <strain evidence="1">Duluth1</strain>
        <tissue evidence="1">Whole animal</tissue>
    </source>
</reference>
<keyword evidence="2" id="KW-1185">Reference proteome</keyword>
<name>A0A9D4R8F3_DREPO</name>